<evidence type="ECO:0000313" key="1">
    <source>
        <dbReference type="Proteomes" id="UP000095287"/>
    </source>
</evidence>
<proteinExistence type="predicted"/>
<accession>A0A1I7Y826</accession>
<dbReference type="AlphaFoldDB" id="A0A1I7Y826"/>
<reference evidence="2" key="1">
    <citation type="submission" date="2016-11" db="UniProtKB">
        <authorList>
            <consortium name="WormBaseParasite"/>
        </authorList>
    </citation>
    <scope>IDENTIFICATION</scope>
</reference>
<sequence length="127" mass="14155">MSYLRSLYCKGIEEKPVFTSNPQSTDTFSSVKSYLQSHCACPNVLSGKTKRSAARKRVSGTVRQFGVTLRKAVTTKVRRFGRATAFSIRLFGEHDEVGDTRDGVSQKHRETSCSSLTAMCPTCFYLN</sequence>
<dbReference type="Proteomes" id="UP000095287">
    <property type="component" value="Unplaced"/>
</dbReference>
<dbReference type="WBParaSite" id="L893_g13424.t1">
    <property type="protein sequence ID" value="L893_g13424.t1"/>
    <property type="gene ID" value="L893_g13424"/>
</dbReference>
<name>A0A1I7Y826_9BILA</name>
<protein>
    <submittedName>
        <fullName evidence="2">40S ribosomal protein S30</fullName>
    </submittedName>
</protein>
<evidence type="ECO:0000313" key="2">
    <source>
        <dbReference type="WBParaSite" id="L893_g13424.t1"/>
    </source>
</evidence>
<keyword evidence="1" id="KW-1185">Reference proteome</keyword>
<organism evidence="1 2">
    <name type="scientific">Steinernema glaseri</name>
    <dbReference type="NCBI Taxonomy" id="37863"/>
    <lineage>
        <taxon>Eukaryota</taxon>
        <taxon>Metazoa</taxon>
        <taxon>Ecdysozoa</taxon>
        <taxon>Nematoda</taxon>
        <taxon>Chromadorea</taxon>
        <taxon>Rhabditida</taxon>
        <taxon>Tylenchina</taxon>
        <taxon>Panagrolaimomorpha</taxon>
        <taxon>Strongyloidoidea</taxon>
        <taxon>Steinernematidae</taxon>
        <taxon>Steinernema</taxon>
    </lineage>
</organism>